<dbReference type="Pfam" id="PF11716">
    <property type="entry name" value="MDMPI_N"/>
    <property type="match status" value="1"/>
</dbReference>
<evidence type="ECO:0000259" key="1">
    <source>
        <dbReference type="Pfam" id="PF11716"/>
    </source>
</evidence>
<keyword evidence="5" id="KW-1185">Reference proteome</keyword>
<reference evidence="3 5" key="3">
    <citation type="submission" date="2021-01" db="EMBL/GenBank/DDBJ databases">
        <title>Sequencing the genomes of 1000 actinobacteria strains.</title>
        <authorList>
            <person name="Klenk H.-P."/>
        </authorList>
    </citation>
    <scope>NUCLEOTIDE SEQUENCE [LARGE SCALE GENOMIC DNA]</scope>
    <source>
        <strain evidence="3 5">DSM 20542</strain>
    </source>
</reference>
<dbReference type="InterPro" id="IPR024344">
    <property type="entry name" value="MDMPI_metal-binding"/>
</dbReference>
<dbReference type="InterPro" id="IPR017517">
    <property type="entry name" value="Maleyloyr_isom"/>
</dbReference>
<evidence type="ECO:0000313" key="4">
    <source>
        <dbReference type="Proteomes" id="UP000648535"/>
    </source>
</evidence>
<dbReference type="SUPFAM" id="SSF109854">
    <property type="entry name" value="DinB/YfiT-like putative metalloenzymes"/>
    <property type="match status" value="1"/>
</dbReference>
<evidence type="ECO:0000313" key="3">
    <source>
        <dbReference type="EMBL" id="MBM7802462.1"/>
    </source>
</evidence>
<reference evidence="2" key="1">
    <citation type="journal article" date="2014" name="Int. J. Syst. Evol. Microbiol.">
        <title>Complete genome sequence of Corynebacterium casei LMG S-19264T (=DSM 44701T), isolated from a smear-ripened cheese.</title>
        <authorList>
            <consortium name="US DOE Joint Genome Institute (JGI-PGF)"/>
            <person name="Walter F."/>
            <person name="Albersmeier A."/>
            <person name="Kalinowski J."/>
            <person name="Ruckert C."/>
        </authorList>
    </citation>
    <scope>NUCLEOTIDE SEQUENCE</scope>
    <source>
        <strain evidence="2">JCM 1480</strain>
    </source>
</reference>
<evidence type="ECO:0000313" key="2">
    <source>
        <dbReference type="EMBL" id="GGK92960.1"/>
    </source>
</evidence>
<dbReference type="GO" id="GO:0046872">
    <property type="term" value="F:metal ion binding"/>
    <property type="evidence" value="ECO:0007669"/>
    <property type="project" value="InterPro"/>
</dbReference>
<evidence type="ECO:0000313" key="5">
    <source>
        <dbReference type="Proteomes" id="UP000746584"/>
    </source>
</evidence>
<dbReference type="AlphaFoldDB" id="A0A8H9G9E0"/>
<proteinExistence type="predicted"/>
<dbReference type="EMBL" id="BMOI01000002">
    <property type="protein sequence ID" value="GGK92960.1"/>
    <property type="molecule type" value="Genomic_DNA"/>
</dbReference>
<dbReference type="Gene3D" id="1.20.120.450">
    <property type="entry name" value="dinb family like domain"/>
    <property type="match status" value="1"/>
</dbReference>
<dbReference type="InterPro" id="IPR034660">
    <property type="entry name" value="DinB/YfiT-like"/>
</dbReference>
<dbReference type="EMBL" id="JAFBCG010000001">
    <property type="protein sequence ID" value="MBM7802462.1"/>
    <property type="molecule type" value="Genomic_DNA"/>
</dbReference>
<comment type="caution">
    <text evidence="2">The sequence shown here is derived from an EMBL/GenBank/DDBJ whole genome shotgun (WGS) entry which is preliminary data.</text>
</comment>
<feature type="domain" description="Mycothiol-dependent maleylpyruvate isomerase metal-binding" evidence="1">
    <location>
        <begin position="17"/>
        <end position="155"/>
    </location>
</feature>
<gene>
    <name evidence="2" type="ORF">GCM10009769_08990</name>
    <name evidence="3" type="ORF">JOE58_001713</name>
</gene>
<organism evidence="2 4">
    <name type="scientific">Curtobacterium luteum</name>
    <dbReference type="NCBI Taxonomy" id="33881"/>
    <lineage>
        <taxon>Bacteria</taxon>
        <taxon>Bacillati</taxon>
        <taxon>Actinomycetota</taxon>
        <taxon>Actinomycetes</taxon>
        <taxon>Micrococcales</taxon>
        <taxon>Microbacteriaceae</taxon>
        <taxon>Curtobacterium</taxon>
    </lineage>
</organism>
<protein>
    <submittedName>
        <fullName evidence="3">Uncharacterized protein (TIGR03083 family)</fullName>
    </submittedName>
</protein>
<sequence>MTWTTTREAFEHAAEWFAATTAALDAVGPDAWHRPALGEWTRSDLVGHTARALLTVEQYLEDGTTTSTATTLDYYRTVRSSRADPAAVAERGRQAGRGLGADRITAVRAIVERVAGRVGSAPPDARVATPMGEWGLAAYLPTRVFELTVHTIDLRVAAGLDADPPGAAAHEALRVLGLLVADADADTDADPEDATALLRALTGRAALPVGWSVL</sequence>
<dbReference type="NCBIfam" id="TIGR03083">
    <property type="entry name" value="maleylpyruvate isomerase family mycothiol-dependent enzyme"/>
    <property type="match status" value="1"/>
</dbReference>
<dbReference type="RefSeq" id="WP_175328107.1">
    <property type="nucleotide sequence ID" value="NZ_BMOI01000002.1"/>
</dbReference>
<name>A0A8H9G9E0_9MICO</name>
<accession>A0A8H9G9E0</accession>
<dbReference type="Proteomes" id="UP000648535">
    <property type="component" value="Unassembled WGS sequence"/>
</dbReference>
<reference evidence="2" key="2">
    <citation type="submission" date="2020-09" db="EMBL/GenBank/DDBJ databases">
        <authorList>
            <person name="Sun Q."/>
            <person name="Ohkuma M."/>
        </authorList>
    </citation>
    <scope>NUCLEOTIDE SEQUENCE</scope>
    <source>
        <strain evidence="2">JCM 1480</strain>
    </source>
</reference>
<dbReference type="Proteomes" id="UP000746584">
    <property type="component" value="Unassembled WGS sequence"/>
</dbReference>